<dbReference type="InterPro" id="IPR051686">
    <property type="entry name" value="Lipoprotein_DolP"/>
</dbReference>
<dbReference type="EMBL" id="FNKX01000003">
    <property type="protein sequence ID" value="SDR60324.1"/>
    <property type="molecule type" value="Genomic_DNA"/>
</dbReference>
<feature type="signal peptide" evidence="1">
    <location>
        <begin position="1"/>
        <end position="27"/>
    </location>
</feature>
<reference evidence="4" key="1">
    <citation type="submission" date="2016-10" db="EMBL/GenBank/DDBJ databases">
        <authorList>
            <person name="Varghese N."/>
            <person name="Submissions S."/>
        </authorList>
    </citation>
    <scope>NUCLEOTIDE SEQUENCE [LARGE SCALE GENOMIC DNA]</scope>
    <source>
        <strain evidence="4">DUS833</strain>
    </source>
</reference>
<dbReference type="Gene3D" id="3.30.1340.30">
    <property type="match status" value="1"/>
</dbReference>
<dbReference type="InterPro" id="IPR007055">
    <property type="entry name" value="BON_dom"/>
</dbReference>
<evidence type="ECO:0000313" key="4">
    <source>
        <dbReference type="Proteomes" id="UP000199365"/>
    </source>
</evidence>
<evidence type="ECO:0000256" key="1">
    <source>
        <dbReference type="SAM" id="SignalP"/>
    </source>
</evidence>
<dbReference type="STRING" id="157910.SAMN05445850_7254"/>
<keyword evidence="1" id="KW-0732">Signal</keyword>
<dbReference type="Proteomes" id="UP000199365">
    <property type="component" value="Unassembled WGS sequence"/>
</dbReference>
<proteinExistence type="predicted"/>
<dbReference type="PANTHER" id="PTHR34606">
    <property type="entry name" value="BON DOMAIN-CONTAINING PROTEIN"/>
    <property type="match status" value="1"/>
</dbReference>
<dbReference type="PROSITE" id="PS50914">
    <property type="entry name" value="BON"/>
    <property type="match status" value="1"/>
</dbReference>
<dbReference type="Pfam" id="PF04972">
    <property type="entry name" value="BON"/>
    <property type="match status" value="1"/>
</dbReference>
<feature type="chain" id="PRO_5011793662" evidence="1">
    <location>
        <begin position="28"/>
        <end position="136"/>
    </location>
</feature>
<gene>
    <name evidence="3" type="ORF">SAMN05445850_7254</name>
</gene>
<keyword evidence="4" id="KW-1185">Reference proteome</keyword>
<dbReference type="AlphaFoldDB" id="A0A1H1KDG4"/>
<sequence>MNISNASRIIGAMLIAAIASGAAYANAQQGMSATAGAVAQRVAASGSPPRPRPDTSIVRDVRRALRRVPDMDDSEIHIRASHGVVTLTGSVPESWQISRAGNAARSVLGVTSVTNRLTERKSDAASIEQRLAASAG</sequence>
<dbReference type="PANTHER" id="PTHR34606:SF15">
    <property type="entry name" value="BON DOMAIN-CONTAINING PROTEIN"/>
    <property type="match status" value="1"/>
</dbReference>
<organism evidence="3 4">
    <name type="scientific">Paraburkholderia tuberum</name>
    <dbReference type="NCBI Taxonomy" id="157910"/>
    <lineage>
        <taxon>Bacteria</taxon>
        <taxon>Pseudomonadati</taxon>
        <taxon>Pseudomonadota</taxon>
        <taxon>Betaproteobacteria</taxon>
        <taxon>Burkholderiales</taxon>
        <taxon>Burkholderiaceae</taxon>
        <taxon>Paraburkholderia</taxon>
    </lineage>
</organism>
<evidence type="ECO:0000313" key="3">
    <source>
        <dbReference type="EMBL" id="SDR60324.1"/>
    </source>
</evidence>
<protein>
    <submittedName>
        <fullName evidence="3">BON domain-containing protein</fullName>
    </submittedName>
</protein>
<evidence type="ECO:0000259" key="2">
    <source>
        <dbReference type="PROSITE" id="PS50914"/>
    </source>
</evidence>
<name>A0A1H1KDG4_9BURK</name>
<accession>A0A1H1KDG4</accession>
<feature type="domain" description="BON" evidence="2">
    <location>
        <begin position="53"/>
        <end position="121"/>
    </location>
</feature>